<dbReference type="AlphaFoldDB" id="A0A2S8G2Y5"/>
<evidence type="ECO:0000313" key="1">
    <source>
        <dbReference type="EMBL" id="PQO38815.1"/>
    </source>
</evidence>
<reference evidence="1 2" key="1">
    <citation type="submission" date="2018-02" db="EMBL/GenBank/DDBJ databases">
        <title>Comparative genomes isolates from brazilian mangrove.</title>
        <authorList>
            <person name="Araujo J.E."/>
            <person name="Taketani R.G."/>
            <person name="Silva M.C.P."/>
            <person name="Loureco M.V."/>
            <person name="Andreote F.D."/>
        </authorList>
    </citation>
    <scope>NUCLEOTIDE SEQUENCE [LARGE SCALE GENOMIC DNA]</scope>
    <source>
        <strain evidence="1 2">HEX-2 MGV</strain>
    </source>
</reference>
<organism evidence="1 2">
    <name type="scientific">Blastopirellula marina</name>
    <dbReference type="NCBI Taxonomy" id="124"/>
    <lineage>
        <taxon>Bacteria</taxon>
        <taxon>Pseudomonadati</taxon>
        <taxon>Planctomycetota</taxon>
        <taxon>Planctomycetia</taxon>
        <taxon>Pirellulales</taxon>
        <taxon>Pirellulaceae</taxon>
        <taxon>Blastopirellula</taxon>
    </lineage>
</organism>
<dbReference type="OrthoDB" id="283442at2"/>
<dbReference type="InterPro" id="IPR009097">
    <property type="entry name" value="Cyclic_Pdiesterase"/>
</dbReference>
<dbReference type="EMBL" id="PUIA01000016">
    <property type="protein sequence ID" value="PQO38815.1"/>
    <property type="molecule type" value="Genomic_DNA"/>
</dbReference>
<name>A0A2S8G2Y5_9BACT</name>
<proteinExistence type="predicted"/>
<dbReference type="Pfam" id="PF13563">
    <property type="entry name" value="2_5_RNA_ligase2"/>
    <property type="match status" value="1"/>
</dbReference>
<dbReference type="SUPFAM" id="SSF55144">
    <property type="entry name" value="LigT-like"/>
    <property type="match status" value="1"/>
</dbReference>
<dbReference type="Proteomes" id="UP000240009">
    <property type="component" value="Unassembled WGS sequence"/>
</dbReference>
<dbReference type="Gene3D" id="3.90.1140.10">
    <property type="entry name" value="Cyclic phosphodiesterase"/>
    <property type="match status" value="1"/>
</dbReference>
<dbReference type="RefSeq" id="WP_105350015.1">
    <property type="nucleotide sequence ID" value="NZ_PUIA01000016.1"/>
</dbReference>
<gene>
    <name evidence="1" type="ORF">C5Y96_02800</name>
</gene>
<evidence type="ECO:0000313" key="2">
    <source>
        <dbReference type="Proteomes" id="UP000240009"/>
    </source>
</evidence>
<comment type="caution">
    <text evidence="1">The sequence shown here is derived from an EMBL/GenBank/DDBJ whole genome shotgun (WGS) entry which is preliminary data.</text>
</comment>
<sequence length="209" mass="23628">MTSIVTDFISIDPSPQFSRTINAYKQKVRELVGDQVFLNELPHMTAYLARFAKETDLPKYVANLAKSIPVVTIRTTGWHVFDADPMTGNRTLVVNFDEPSQNQLRSIQKQIGSALRKLYDQEATKQRYAEAWQHFTADQREAVELAGFPFWGSGWHPHFTIASISPTDWPAVAETLLPNPPSGEITCPSLTHYRVIDGDSHTLHTFDLQ</sequence>
<protein>
    <submittedName>
        <fullName evidence="1">Uncharacterized protein</fullName>
    </submittedName>
</protein>
<accession>A0A2S8G2Y5</accession>